<reference evidence="9 10" key="1">
    <citation type="journal article" date="2024" name="Nat. Commun.">
        <title>Phylogenomics reveals the evolutionary origins of lichenization in chlorophyte algae.</title>
        <authorList>
            <person name="Puginier C."/>
            <person name="Libourel C."/>
            <person name="Otte J."/>
            <person name="Skaloud P."/>
            <person name="Haon M."/>
            <person name="Grisel S."/>
            <person name="Petersen M."/>
            <person name="Berrin J.G."/>
            <person name="Delaux P.M."/>
            <person name="Dal Grande F."/>
            <person name="Keller J."/>
        </authorList>
    </citation>
    <scope>NUCLEOTIDE SEQUENCE [LARGE SCALE GENOMIC DNA]</scope>
    <source>
        <strain evidence="9 10">SAG 2036</strain>
    </source>
</reference>
<dbReference type="PROSITE" id="PS00150">
    <property type="entry name" value="ACYLPHOSPHATASE_1"/>
    <property type="match status" value="1"/>
</dbReference>
<dbReference type="InterPro" id="IPR020456">
    <property type="entry name" value="Acylphosphatase"/>
</dbReference>
<protein>
    <recommendedName>
        <fullName evidence="2 5">Acylphosphatase</fullName>
        <ecNumber evidence="2 5">3.6.1.7</ecNumber>
    </recommendedName>
</protein>
<evidence type="ECO:0000259" key="8">
    <source>
        <dbReference type="PROSITE" id="PS51160"/>
    </source>
</evidence>
<dbReference type="Gene3D" id="3.30.70.100">
    <property type="match status" value="1"/>
</dbReference>
<evidence type="ECO:0000256" key="4">
    <source>
        <dbReference type="ARBA" id="ARBA00047645"/>
    </source>
</evidence>
<feature type="domain" description="Acylphosphatase-like" evidence="8">
    <location>
        <begin position="5"/>
        <end position="96"/>
    </location>
</feature>
<sequence length="96" mass="11034">MSYAAFHYEVQGKVQGVFFRVYTSKEAERLKVVGWVQNTSSGHVEGEIQGQPDQVEEMKEWLKTRGSPGSRIDKCIITDEKSNLKELSYSSFETRR</sequence>
<evidence type="ECO:0000256" key="7">
    <source>
        <dbReference type="RuleBase" id="RU004168"/>
    </source>
</evidence>
<dbReference type="EC" id="3.6.1.7" evidence="2 5"/>
<proteinExistence type="inferred from homology"/>
<dbReference type="PROSITE" id="PS51160">
    <property type="entry name" value="ACYLPHOSPHATASE_3"/>
    <property type="match status" value="1"/>
</dbReference>
<evidence type="ECO:0000256" key="6">
    <source>
        <dbReference type="RuleBase" id="RU000553"/>
    </source>
</evidence>
<evidence type="ECO:0000313" key="10">
    <source>
        <dbReference type="Proteomes" id="UP001465755"/>
    </source>
</evidence>
<gene>
    <name evidence="9" type="ORF">WJX73_010670</name>
</gene>
<dbReference type="PANTHER" id="PTHR10029:SF3">
    <property type="entry name" value="ACYLPHOSPHATASE-RELATED"/>
    <property type="match status" value="1"/>
</dbReference>
<dbReference type="PROSITE" id="PS00151">
    <property type="entry name" value="ACYLPHOSPHATASE_2"/>
    <property type="match status" value="1"/>
</dbReference>
<accession>A0AAW1NN68</accession>
<dbReference type="FunFam" id="3.30.70.100:FF:000011">
    <property type="entry name" value="Acylphosphatase"/>
    <property type="match status" value="1"/>
</dbReference>
<dbReference type="InterPro" id="IPR017968">
    <property type="entry name" value="Acylphosphatase_CS"/>
</dbReference>
<keyword evidence="10" id="KW-1185">Reference proteome</keyword>
<dbReference type="EMBL" id="JALJOQ010000281">
    <property type="protein sequence ID" value="KAK9786084.1"/>
    <property type="molecule type" value="Genomic_DNA"/>
</dbReference>
<dbReference type="AlphaFoldDB" id="A0AAW1NN68"/>
<keyword evidence="3 5" id="KW-0378">Hydrolase</keyword>
<dbReference type="PANTHER" id="PTHR10029">
    <property type="entry name" value="ACYLPHOSPHATASE"/>
    <property type="match status" value="1"/>
</dbReference>
<dbReference type="Proteomes" id="UP001465755">
    <property type="component" value="Unassembled WGS sequence"/>
</dbReference>
<dbReference type="GO" id="GO:0003998">
    <property type="term" value="F:acylphosphatase activity"/>
    <property type="evidence" value="ECO:0007669"/>
    <property type="project" value="UniProtKB-EC"/>
</dbReference>
<comment type="caution">
    <text evidence="9">The sequence shown here is derived from an EMBL/GenBank/DDBJ whole genome shotgun (WGS) entry which is preliminary data.</text>
</comment>
<dbReference type="Pfam" id="PF00708">
    <property type="entry name" value="Acylphosphatase"/>
    <property type="match status" value="1"/>
</dbReference>
<evidence type="ECO:0000256" key="3">
    <source>
        <dbReference type="ARBA" id="ARBA00022801"/>
    </source>
</evidence>
<evidence type="ECO:0000313" key="9">
    <source>
        <dbReference type="EMBL" id="KAK9786084.1"/>
    </source>
</evidence>
<dbReference type="SUPFAM" id="SSF54975">
    <property type="entry name" value="Acylphosphatase/BLUF domain-like"/>
    <property type="match status" value="1"/>
</dbReference>
<feature type="active site" evidence="5">
    <location>
        <position position="38"/>
    </location>
</feature>
<name>A0AAW1NN68_9CHLO</name>
<dbReference type="InterPro" id="IPR036046">
    <property type="entry name" value="Acylphosphatase-like_dom_sf"/>
</dbReference>
<dbReference type="PRINTS" id="PR00112">
    <property type="entry name" value="ACYLPHPHTASE"/>
</dbReference>
<comment type="catalytic activity">
    <reaction evidence="4 5 6">
        <text>an acyl phosphate + H2O = a carboxylate + phosphate + H(+)</text>
        <dbReference type="Rhea" id="RHEA:14965"/>
        <dbReference type="ChEBI" id="CHEBI:15377"/>
        <dbReference type="ChEBI" id="CHEBI:15378"/>
        <dbReference type="ChEBI" id="CHEBI:29067"/>
        <dbReference type="ChEBI" id="CHEBI:43474"/>
        <dbReference type="ChEBI" id="CHEBI:59918"/>
        <dbReference type="EC" id="3.6.1.7"/>
    </reaction>
</comment>
<organism evidence="9 10">
    <name type="scientific">Symbiochloris irregularis</name>
    <dbReference type="NCBI Taxonomy" id="706552"/>
    <lineage>
        <taxon>Eukaryota</taxon>
        <taxon>Viridiplantae</taxon>
        <taxon>Chlorophyta</taxon>
        <taxon>core chlorophytes</taxon>
        <taxon>Trebouxiophyceae</taxon>
        <taxon>Trebouxiales</taxon>
        <taxon>Trebouxiaceae</taxon>
        <taxon>Symbiochloris</taxon>
    </lineage>
</organism>
<feature type="active site" evidence="5">
    <location>
        <position position="20"/>
    </location>
</feature>
<dbReference type="InterPro" id="IPR001792">
    <property type="entry name" value="Acylphosphatase-like_dom"/>
</dbReference>
<comment type="similarity">
    <text evidence="1 7">Belongs to the acylphosphatase family.</text>
</comment>
<evidence type="ECO:0000256" key="1">
    <source>
        <dbReference type="ARBA" id="ARBA00005614"/>
    </source>
</evidence>
<evidence type="ECO:0000256" key="2">
    <source>
        <dbReference type="ARBA" id="ARBA00012150"/>
    </source>
</evidence>
<evidence type="ECO:0000256" key="5">
    <source>
        <dbReference type="PROSITE-ProRule" id="PRU00520"/>
    </source>
</evidence>